<dbReference type="InterPro" id="IPR005225">
    <property type="entry name" value="Small_GTP-bd"/>
</dbReference>
<comment type="catalytic activity">
    <reaction evidence="4">
        <text>GTP + H2O = GDP + phosphate + H(+)</text>
        <dbReference type="Rhea" id="RHEA:19669"/>
        <dbReference type="ChEBI" id="CHEBI:15377"/>
        <dbReference type="ChEBI" id="CHEBI:15378"/>
        <dbReference type="ChEBI" id="CHEBI:37565"/>
        <dbReference type="ChEBI" id="CHEBI:43474"/>
        <dbReference type="ChEBI" id="CHEBI:58189"/>
        <dbReference type="EC" id="3.6.5.2"/>
    </reaction>
</comment>
<dbReference type="SMART" id="SM00175">
    <property type="entry name" value="RAB"/>
    <property type="match status" value="1"/>
</dbReference>
<dbReference type="InterPro" id="IPR051065">
    <property type="entry name" value="Ras-related_GTPase"/>
</dbReference>
<evidence type="ECO:0000256" key="2">
    <source>
        <dbReference type="ARBA" id="ARBA00011984"/>
    </source>
</evidence>
<dbReference type="OrthoDB" id="18798at2759"/>
<dbReference type="InterPro" id="IPR001806">
    <property type="entry name" value="Small_GTPase"/>
</dbReference>
<dbReference type="SMART" id="SM00174">
    <property type="entry name" value="RHO"/>
    <property type="match status" value="1"/>
</dbReference>
<dbReference type="PANTHER" id="PTHR45704">
    <property type="entry name" value="RAS-LIKE FAMILY MEMBER 11"/>
    <property type="match status" value="1"/>
</dbReference>
<dbReference type="Gene3D" id="3.40.50.300">
    <property type="entry name" value="P-loop containing nucleotide triphosphate hydrolases"/>
    <property type="match status" value="1"/>
</dbReference>
<dbReference type="SMART" id="SM00173">
    <property type="entry name" value="RAS"/>
    <property type="match status" value="1"/>
</dbReference>
<dbReference type="AlphaFoldDB" id="A0A9Q1H0I9"/>
<dbReference type="EMBL" id="JAIZAY010000014">
    <property type="protein sequence ID" value="KAJ8029204.1"/>
    <property type="molecule type" value="Genomic_DNA"/>
</dbReference>
<sequence length="249" mass="28672">MSYSRSKFHRRTGSNPGTIPEYKVSLLGSLGVGKSALTVKFITRRFINEYDPTLEDTYTKEDVIDNHMIILKVMDTAHEDAENLERYLRWSDAVVVVYSITSKQSFQRAKTLLQEIAELQKTKEIHECPVVLLGNKNEMERYRQVSKLDGAALAKQYACSYHEVSAAGEYDEVEFVFHETVREIKREQERHMPLTPLFISEDKTLSSPIPPNISTKDRTRIGTSPKPPKVLPKRPVHSFKFFNKGFKIF</sequence>
<dbReference type="PRINTS" id="PR00449">
    <property type="entry name" value="RASTRNSFRMNG"/>
</dbReference>
<protein>
    <recommendedName>
        <fullName evidence="2">small monomeric GTPase</fullName>
        <ecNumber evidence="2">3.6.5.2</ecNumber>
    </recommendedName>
</protein>
<dbReference type="GO" id="GO:0005525">
    <property type="term" value="F:GTP binding"/>
    <property type="evidence" value="ECO:0007669"/>
    <property type="project" value="InterPro"/>
</dbReference>
<evidence type="ECO:0000256" key="1">
    <source>
        <dbReference type="ARBA" id="ARBA00008344"/>
    </source>
</evidence>
<evidence type="ECO:0000256" key="5">
    <source>
        <dbReference type="SAM" id="MobiDB-lite"/>
    </source>
</evidence>
<dbReference type="PROSITE" id="PS51421">
    <property type="entry name" value="RAS"/>
    <property type="match status" value="1"/>
</dbReference>
<evidence type="ECO:0000313" key="7">
    <source>
        <dbReference type="Proteomes" id="UP001152320"/>
    </source>
</evidence>
<evidence type="ECO:0000256" key="4">
    <source>
        <dbReference type="ARBA" id="ARBA00048098"/>
    </source>
</evidence>
<dbReference type="SUPFAM" id="SSF52540">
    <property type="entry name" value="P-loop containing nucleoside triphosphate hydrolases"/>
    <property type="match status" value="1"/>
</dbReference>
<organism evidence="6 7">
    <name type="scientific">Holothuria leucospilota</name>
    <name type="common">Black long sea cucumber</name>
    <name type="synonym">Mertensiothuria leucospilota</name>
    <dbReference type="NCBI Taxonomy" id="206669"/>
    <lineage>
        <taxon>Eukaryota</taxon>
        <taxon>Metazoa</taxon>
        <taxon>Echinodermata</taxon>
        <taxon>Eleutherozoa</taxon>
        <taxon>Echinozoa</taxon>
        <taxon>Holothuroidea</taxon>
        <taxon>Aspidochirotacea</taxon>
        <taxon>Aspidochirotida</taxon>
        <taxon>Holothuriidae</taxon>
        <taxon>Holothuria</taxon>
    </lineage>
</organism>
<keyword evidence="3" id="KW-0378">Hydrolase</keyword>
<proteinExistence type="inferred from homology"/>
<dbReference type="InterPro" id="IPR027417">
    <property type="entry name" value="P-loop_NTPase"/>
</dbReference>
<comment type="caution">
    <text evidence="6">The sequence shown here is derived from an EMBL/GenBank/DDBJ whole genome shotgun (WGS) entry which is preliminary data.</text>
</comment>
<dbReference type="Proteomes" id="UP001152320">
    <property type="component" value="Chromosome 14"/>
</dbReference>
<dbReference type="Pfam" id="PF00071">
    <property type="entry name" value="Ras"/>
    <property type="match status" value="1"/>
</dbReference>
<keyword evidence="7" id="KW-1185">Reference proteome</keyword>
<feature type="region of interest" description="Disordered" evidence="5">
    <location>
        <begin position="208"/>
        <end position="229"/>
    </location>
</feature>
<accession>A0A9Q1H0I9</accession>
<dbReference type="NCBIfam" id="TIGR00231">
    <property type="entry name" value="small_GTP"/>
    <property type="match status" value="1"/>
</dbReference>
<evidence type="ECO:0000256" key="3">
    <source>
        <dbReference type="ARBA" id="ARBA00022801"/>
    </source>
</evidence>
<dbReference type="EC" id="3.6.5.2" evidence="2"/>
<dbReference type="GO" id="GO:0003925">
    <property type="term" value="F:G protein activity"/>
    <property type="evidence" value="ECO:0007669"/>
    <property type="project" value="UniProtKB-EC"/>
</dbReference>
<gene>
    <name evidence="6" type="ORF">HOLleu_28542</name>
</gene>
<comment type="similarity">
    <text evidence="1">Belongs to the small GTPase superfamily. Ras family.</text>
</comment>
<evidence type="ECO:0000313" key="6">
    <source>
        <dbReference type="EMBL" id="KAJ8029204.1"/>
    </source>
</evidence>
<reference evidence="6" key="1">
    <citation type="submission" date="2021-10" db="EMBL/GenBank/DDBJ databases">
        <title>Tropical sea cucumber genome reveals ecological adaptation and Cuvierian tubules defense mechanism.</title>
        <authorList>
            <person name="Chen T."/>
        </authorList>
    </citation>
    <scope>NUCLEOTIDE SEQUENCE</scope>
    <source>
        <strain evidence="6">Nanhai2018</strain>
        <tissue evidence="6">Muscle</tissue>
    </source>
</reference>
<dbReference type="PROSITE" id="PS51419">
    <property type="entry name" value="RAB"/>
    <property type="match status" value="1"/>
</dbReference>
<name>A0A9Q1H0I9_HOLLE</name>